<dbReference type="Proteomes" id="UP001295469">
    <property type="component" value="Chromosome A08"/>
</dbReference>
<evidence type="ECO:0000256" key="1">
    <source>
        <dbReference type="SAM" id="Phobius"/>
    </source>
</evidence>
<dbReference type="EMBL" id="HG994362">
    <property type="protein sequence ID" value="CAF2236212.1"/>
    <property type="molecule type" value="Genomic_DNA"/>
</dbReference>
<name>A0A817A0U7_BRANA</name>
<protein>
    <submittedName>
        <fullName evidence="2">(rape) hypothetical protein</fullName>
    </submittedName>
</protein>
<evidence type="ECO:0000313" key="2">
    <source>
        <dbReference type="EMBL" id="CAF2236212.1"/>
    </source>
</evidence>
<feature type="transmembrane region" description="Helical" evidence="1">
    <location>
        <begin position="20"/>
        <end position="36"/>
    </location>
</feature>
<accession>A0A817A0U7</accession>
<keyword evidence="1" id="KW-0812">Transmembrane</keyword>
<dbReference type="AlphaFoldDB" id="A0A817A0U7"/>
<keyword evidence="1" id="KW-1133">Transmembrane helix</keyword>
<gene>
    <name evidence="2" type="ORF">DARMORV10_A08P14710.1</name>
</gene>
<reference evidence="2" key="1">
    <citation type="submission" date="2021-01" db="EMBL/GenBank/DDBJ databases">
        <authorList>
            <consortium name="Genoscope - CEA"/>
            <person name="William W."/>
        </authorList>
    </citation>
    <scope>NUCLEOTIDE SEQUENCE</scope>
</reference>
<organism evidence="2">
    <name type="scientific">Brassica napus</name>
    <name type="common">Rape</name>
    <dbReference type="NCBI Taxonomy" id="3708"/>
    <lineage>
        <taxon>Eukaryota</taxon>
        <taxon>Viridiplantae</taxon>
        <taxon>Streptophyta</taxon>
        <taxon>Embryophyta</taxon>
        <taxon>Tracheophyta</taxon>
        <taxon>Spermatophyta</taxon>
        <taxon>Magnoliopsida</taxon>
        <taxon>eudicotyledons</taxon>
        <taxon>Gunneridae</taxon>
        <taxon>Pentapetalae</taxon>
        <taxon>rosids</taxon>
        <taxon>malvids</taxon>
        <taxon>Brassicales</taxon>
        <taxon>Brassicaceae</taxon>
        <taxon>Brassiceae</taxon>
        <taxon>Brassica</taxon>
    </lineage>
</organism>
<proteinExistence type="predicted"/>
<sequence>MDEFWRIVLQTKGSSCFENISLLFMYTFTLFFYLWLGDN</sequence>
<keyword evidence="1" id="KW-0472">Membrane</keyword>